<dbReference type="AlphaFoldDB" id="A0A4C1ZWR2"/>
<name>A0A4C1ZWR2_EUMVA</name>
<proteinExistence type="predicted"/>
<comment type="caution">
    <text evidence="1">The sequence shown here is derived from an EMBL/GenBank/DDBJ whole genome shotgun (WGS) entry which is preliminary data.</text>
</comment>
<dbReference type="EMBL" id="BGZK01002175">
    <property type="protein sequence ID" value="GBP91489.1"/>
    <property type="molecule type" value="Genomic_DNA"/>
</dbReference>
<reference evidence="1 2" key="1">
    <citation type="journal article" date="2019" name="Commun. Biol.">
        <title>The bagworm genome reveals a unique fibroin gene that provides high tensile strength.</title>
        <authorList>
            <person name="Kono N."/>
            <person name="Nakamura H."/>
            <person name="Ohtoshi R."/>
            <person name="Tomita M."/>
            <person name="Numata K."/>
            <person name="Arakawa K."/>
        </authorList>
    </citation>
    <scope>NUCLEOTIDE SEQUENCE [LARGE SCALE GENOMIC DNA]</scope>
</reference>
<gene>
    <name evidence="1" type="ORF">EVAR_62289_1</name>
</gene>
<dbReference type="Proteomes" id="UP000299102">
    <property type="component" value="Unassembled WGS sequence"/>
</dbReference>
<sequence>MCPFGARARWQTSIESGPSALDDCLTSDKGFKKIVSVFAGGTAPDDLMYLRVCLLKSPRYSHRTKGAR</sequence>
<protein>
    <submittedName>
        <fullName evidence="1">Uncharacterized protein</fullName>
    </submittedName>
</protein>
<evidence type="ECO:0000313" key="1">
    <source>
        <dbReference type="EMBL" id="GBP91489.1"/>
    </source>
</evidence>
<accession>A0A4C1ZWR2</accession>
<organism evidence="1 2">
    <name type="scientific">Eumeta variegata</name>
    <name type="common">Bagworm moth</name>
    <name type="synonym">Eumeta japonica</name>
    <dbReference type="NCBI Taxonomy" id="151549"/>
    <lineage>
        <taxon>Eukaryota</taxon>
        <taxon>Metazoa</taxon>
        <taxon>Ecdysozoa</taxon>
        <taxon>Arthropoda</taxon>
        <taxon>Hexapoda</taxon>
        <taxon>Insecta</taxon>
        <taxon>Pterygota</taxon>
        <taxon>Neoptera</taxon>
        <taxon>Endopterygota</taxon>
        <taxon>Lepidoptera</taxon>
        <taxon>Glossata</taxon>
        <taxon>Ditrysia</taxon>
        <taxon>Tineoidea</taxon>
        <taxon>Psychidae</taxon>
        <taxon>Oiketicinae</taxon>
        <taxon>Eumeta</taxon>
    </lineage>
</organism>
<keyword evidence="2" id="KW-1185">Reference proteome</keyword>
<evidence type="ECO:0000313" key="2">
    <source>
        <dbReference type="Proteomes" id="UP000299102"/>
    </source>
</evidence>